<evidence type="ECO:0000256" key="8">
    <source>
        <dbReference type="ARBA" id="ARBA00022741"/>
    </source>
</evidence>
<evidence type="ECO:0000256" key="4">
    <source>
        <dbReference type="ARBA" id="ARBA00022475"/>
    </source>
</evidence>
<dbReference type="EC" id="2.7.13.3" evidence="3"/>
<dbReference type="SUPFAM" id="SSF47384">
    <property type="entry name" value="Homodimeric domain of signal transducing histidine kinase"/>
    <property type="match status" value="1"/>
</dbReference>
<comment type="catalytic activity">
    <reaction evidence="1">
        <text>ATP + protein L-histidine = ADP + protein N-phospho-L-histidine.</text>
        <dbReference type="EC" id="2.7.13.3"/>
    </reaction>
</comment>
<keyword evidence="12" id="KW-0902">Two-component regulatory system</keyword>
<keyword evidence="13 14" id="KW-0472">Membrane</keyword>
<keyword evidence="9 16" id="KW-0418">Kinase</keyword>
<dbReference type="GO" id="GO:0000155">
    <property type="term" value="F:phosphorelay sensor kinase activity"/>
    <property type="evidence" value="ECO:0007669"/>
    <property type="project" value="InterPro"/>
</dbReference>
<dbReference type="CDD" id="cd00082">
    <property type="entry name" value="HisKA"/>
    <property type="match status" value="1"/>
</dbReference>
<sequence length="417" mass="48284">MKLLQRTTLYYLLYSLFIFGIGTILFYVFIKIILWDGIDEAIYQEKVQLVANLNYEKIGEGLQPSTEVSIMPALEAEVEKDKYNTVPIYDSLTKEYTDFRQLTSYHKNGEDWYKVTIRQPLAEAESLLNSILPVEIGLFLILLGGVLLMNRFILAKIWQPFYVLLDKLKKYNLETTKIIPYESTDIIEFQELNINVEKMTERIYKDFLTQKEFNENSSHEMQTPLAIIKNKLELIIQSKNLTEQEMLHIQSIFNAVKRLTLLNKGLLLLSKIENRQFTQKENVNLGELLQSIFNLLEEQIIDKNITTEIEIKSTGPIKTNRILIEGLLNNLVSNSIKHNIQNGKITAELTENHFIITNTGIPLSFPADEMFERFRKDSSVENSVGLGLSIVKKICDFLDYKIVYIHKDGLHTLVVNF</sequence>
<feature type="transmembrane region" description="Helical" evidence="14">
    <location>
        <begin position="130"/>
        <end position="149"/>
    </location>
</feature>
<dbReference type="AlphaFoldDB" id="A0A098LJ37"/>
<evidence type="ECO:0000256" key="14">
    <source>
        <dbReference type="SAM" id="Phobius"/>
    </source>
</evidence>
<evidence type="ECO:0000256" key="1">
    <source>
        <dbReference type="ARBA" id="ARBA00000085"/>
    </source>
</evidence>
<dbReference type="InterPro" id="IPR036890">
    <property type="entry name" value="HATPase_C_sf"/>
</dbReference>
<dbReference type="SUPFAM" id="SSF55874">
    <property type="entry name" value="ATPase domain of HSP90 chaperone/DNA topoisomerase II/histidine kinase"/>
    <property type="match status" value="1"/>
</dbReference>
<name>A0A098LJ37_9BACT</name>
<dbReference type="InterPro" id="IPR003594">
    <property type="entry name" value="HATPase_dom"/>
</dbReference>
<keyword evidence="5" id="KW-0597">Phosphoprotein</keyword>
<dbReference type="PANTHER" id="PTHR45528">
    <property type="entry name" value="SENSOR HISTIDINE KINASE CPXA"/>
    <property type="match status" value="1"/>
</dbReference>
<dbReference type="PROSITE" id="PS50109">
    <property type="entry name" value="HIS_KIN"/>
    <property type="match status" value="1"/>
</dbReference>
<comment type="caution">
    <text evidence="16">The sequence shown here is derived from an EMBL/GenBank/DDBJ whole genome shotgun (WGS) entry which is preliminary data.</text>
</comment>
<evidence type="ECO:0000256" key="10">
    <source>
        <dbReference type="ARBA" id="ARBA00022840"/>
    </source>
</evidence>
<feature type="domain" description="Histidine kinase" evidence="15">
    <location>
        <begin position="216"/>
        <end position="417"/>
    </location>
</feature>
<dbReference type="Proteomes" id="UP000030185">
    <property type="component" value="Unassembled WGS sequence"/>
</dbReference>
<evidence type="ECO:0000259" key="15">
    <source>
        <dbReference type="PROSITE" id="PS50109"/>
    </source>
</evidence>
<keyword evidence="17" id="KW-1185">Reference proteome</keyword>
<dbReference type="EMBL" id="BBLT01000010">
    <property type="protein sequence ID" value="GAL87001.1"/>
    <property type="molecule type" value="Genomic_DNA"/>
</dbReference>
<dbReference type="Gene3D" id="3.30.565.10">
    <property type="entry name" value="Histidine kinase-like ATPase, C-terminal domain"/>
    <property type="match status" value="1"/>
</dbReference>
<evidence type="ECO:0000313" key="17">
    <source>
        <dbReference type="Proteomes" id="UP000030185"/>
    </source>
</evidence>
<evidence type="ECO:0000313" key="16">
    <source>
        <dbReference type="EMBL" id="GAL87001.1"/>
    </source>
</evidence>
<dbReference type="PANTHER" id="PTHR45528:SF1">
    <property type="entry name" value="SENSOR HISTIDINE KINASE CPXA"/>
    <property type="match status" value="1"/>
</dbReference>
<dbReference type="GO" id="GO:0005524">
    <property type="term" value="F:ATP binding"/>
    <property type="evidence" value="ECO:0007669"/>
    <property type="project" value="UniProtKB-KW"/>
</dbReference>
<dbReference type="Gene3D" id="1.10.287.130">
    <property type="match status" value="1"/>
</dbReference>
<evidence type="ECO:0000256" key="5">
    <source>
        <dbReference type="ARBA" id="ARBA00022553"/>
    </source>
</evidence>
<comment type="subcellular location">
    <subcellularLocation>
        <location evidence="2">Cell membrane</location>
        <topology evidence="2">Multi-pass membrane protein</topology>
    </subcellularLocation>
</comment>
<keyword evidence="6" id="KW-0808">Transferase</keyword>
<evidence type="ECO:0000256" key="2">
    <source>
        <dbReference type="ARBA" id="ARBA00004651"/>
    </source>
</evidence>
<dbReference type="Pfam" id="PF00512">
    <property type="entry name" value="HisKA"/>
    <property type="match status" value="1"/>
</dbReference>
<dbReference type="Pfam" id="PF02518">
    <property type="entry name" value="HATPase_c"/>
    <property type="match status" value="1"/>
</dbReference>
<dbReference type="InterPro" id="IPR050398">
    <property type="entry name" value="HssS/ArlS-like"/>
</dbReference>
<dbReference type="InterPro" id="IPR036097">
    <property type="entry name" value="HisK_dim/P_sf"/>
</dbReference>
<dbReference type="eggNOG" id="COG0642">
    <property type="taxonomic scope" value="Bacteria"/>
</dbReference>
<proteinExistence type="predicted"/>
<dbReference type="GO" id="GO:0005886">
    <property type="term" value="C:plasma membrane"/>
    <property type="evidence" value="ECO:0007669"/>
    <property type="project" value="UniProtKB-SubCell"/>
</dbReference>
<keyword evidence="11 14" id="KW-1133">Transmembrane helix</keyword>
<keyword evidence="10" id="KW-0067">ATP-binding</keyword>
<evidence type="ECO:0000256" key="7">
    <source>
        <dbReference type="ARBA" id="ARBA00022692"/>
    </source>
</evidence>
<dbReference type="STRING" id="153721.MYP_4231"/>
<evidence type="ECO:0000256" key="11">
    <source>
        <dbReference type="ARBA" id="ARBA00022989"/>
    </source>
</evidence>
<keyword evidence="4" id="KW-1003">Cell membrane</keyword>
<dbReference type="OrthoDB" id="1522504at2"/>
<organism evidence="16 17">
    <name type="scientific">Sporocytophaga myxococcoides</name>
    <dbReference type="NCBI Taxonomy" id="153721"/>
    <lineage>
        <taxon>Bacteria</taxon>
        <taxon>Pseudomonadati</taxon>
        <taxon>Bacteroidota</taxon>
        <taxon>Cytophagia</taxon>
        <taxon>Cytophagales</taxon>
        <taxon>Cytophagaceae</taxon>
        <taxon>Sporocytophaga</taxon>
    </lineage>
</organism>
<evidence type="ECO:0000256" key="9">
    <source>
        <dbReference type="ARBA" id="ARBA00022777"/>
    </source>
</evidence>
<evidence type="ECO:0000256" key="6">
    <source>
        <dbReference type="ARBA" id="ARBA00022679"/>
    </source>
</evidence>
<evidence type="ECO:0000256" key="12">
    <source>
        <dbReference type="ARBA" id="ARBA00023012"/>
    </source>
</evidence>
<evidence type="ECO:0000256" key="13">
    <source>
        <dbReference type="ARBA" id="ARBA00023136"/>
    </source>
</evidence>
<dbReference type="SMART" id="SM00388">
    <property type="entry name" value="HisKA"/>
    <property type="match status" value="1"/>
</dbReference>
<keyword evidence="8" id="KW-0547">Nucleotide-binding</keyword>
<gene>
    <name evidence="16" type="ORF">MYP_4231</name>
</gene>
<reference evidence="16 17" key="1">
    <citation type="submission" date="2014-09" db="EMBL/GenBank/DDBJ databases">
        <title>Sporocytophaga myxococcoides PG-01 genome sequencing.</title>
        <authorList>
            <person name="Liu L."/>
            <person name="Gao P.J."/>
            <person name="Chen G.J."/>
            <person name="Wang L.S."/>
        </authorList>
    </citation>
    <scope>NUCLEOTIDE SEQUENCE [LARGE SCALE GENOMIC DNA]</scope>
    <source>
        <strain evidence="16 17">PG-01</strain>
    </source>
</reference>
<accession>A0A098LJ37</accession>
<dbReference type="SMART" id="SM00387">
    <property type="entry name" value="HATPase_c"/>
    <property type="match status" value="1"/>
</dbReference>
<evidence type="ECO:0000256" key="3">
    <source>
        <dbReference type="ARBA" id="ARBA00012438"/>
    </source>
</evidence>
<feature type="transmembrane region" description="Helical" evidence="14">
    <location>
        <begin position="12"/>
        <end position="34"/>
    </location>
</feature>
<dbReference type="InterPro" id="IPR005467">
    <property type="entry name" value="His_kinase_dom"/>
</dbReference>
<protein>
    <recommendedName>
        <fullName evidence="3">histidine kinase</fullName>
        <ecNumber evidence="3">2.7.13.3</ecNumber>
    </recommendedName>
</protein>
<dbReference type="InterPro" id="IPR003661">
    <property type="entry name" value="HisK_dim/P_dom"/>
</dbReference>
<dbReference type="RefSeq" id="WP_045467619.1">
    <property type="nucleotide sequence ID" value="NZ_BBLT01000010.1"/>
</dbReference>
<keyword evidence="7 14" id="KW-0812">Transmembrane</keyword>